<organism evidence="1 2">
    <name type="scientific">Pseudomonas baetica</name>
    <dbReference type="NCBI Taxonomy" id="674054"/>
    <lineage>
        <taxon>Bacteria</taxon>
        <taxon>Pseudomonadati</taxon>
        <taxon>Pseudomonadota</taxon>
        <taxon>Gammaproteobacteria</taxon>
        <taxon>Pseudomonadales</taxon>
        <taxon>Pseudomonadaceae</taxon>
        <taxon>Pseudomonas</taxon>
    </lineage>
</organism>
<comment type="caution">
    <text evidence="1">The sequence shown here is derived from an EMBL/GenBank/DDBJ whole genome shotgun (WGS) entry which is preliminary data.</text>
</comment>
<keyword evidence="2" id="KW-1185">Reference proteome</keyword>
<sequence>MDYPISVPSIGLVGGKFADEDPLAGTPGSLIPAQWGNAVSDEILNVITAAGMVPDELLNTQLATAISLIIGTTRPLATQAEAEAGTDNAKTMTAQRTQQAISKRAAIVGSIRNMRMSVAAASAIATVTADEIFVKSALGGAAWLVASFNKNINLTTTGAGGMDTGAAPVSGFVAVYAIYNPATSTSALLAANATSAVQPEIYGGANMPAGYLASALVTVWPTNASGQFVVAYQVDRQISFPFAVVATTGVGVGSPTAISVANLVPRNARSCSGWATVITNGSSYASLNVSASSTLIGIQQIAGASNGGPGTNSGSFAMVPIIAAQTIYWSTTTTGGTFTSASIYLSGYAI</sequence>
<proteinExistence type="predicted"/>
<dbReference type="Proteomes" id="UP000232455">
    <property type="component" value="Unassembled WGS sequence"/>
</dbReference>
<evidence type="ECO:0008006" key="3">
    <source>
        <dbReference type="Google" id="ProtNLM"/>
    </source>
</evidence>
<gene>
    <name evidence="1" type="ORF">ATI02_5429</name>
</gene>
<protein>
    <recommendedName>
        <fullName evidence="3">Phage tail protein</fullName>
    </recommendedName>
</protein>
<evidence type="ECO:0000313" key="1">
    <source>
        <dbReference type="EMBL" id="PKA72377.1"/>
    </source>
</evidence>
<reference evidence="1 2" key="1">
    <citation type="submission" date="2017-11" db="EMBL/GenBank/DDBJ databases">
        <title>Genome sequencing of a diverse group of Pseudomonas species.</title>
        <authorList>
            <person name="Loper J."/>
        </authorList>
    </citation>
    <scope>NUCLEOTIDE SEQUENCE [LARGE SCALE GENOMIC DNA]</scope>
    <source>
        <strain evidence="1 2">LMG 25716</strain>
    </source>
</reference>
<dbReference type="RefSeq" id="WP_238156294.1">
    <property type="nucleotide sequence ID" value="NZ_PHHE01000001.1"/>
</dbReference>
<accession>A0ABX4Q6F9</accession>
<name>A0ABX4Q6F9_9PSED</name>
<dbReference type="EMBL" id="PHHE01000001">
    <property type="protein sequence ID" value="PKA72377.1"/>
    <property type="molecule type" value="Genomic_DNA"/>
</dbReference>
<evidence type="ECO:0000313" key="2">
    <source>
        <dbReference type="Proteomes" id="UP000232455"/>
    </source>
</evidence>